<comment type="caution">
    <text evidence="11">The sequence shown here is derived from an EMBL/GenBank/DDBJ whole genome shotgun (WGS) entry which is preliminary data.</text>
</comment>
<evidence type="ECO:0000259" key="9">
    <source>
        <dbReference type="PROSITE" id="PS51782"/>
    </source>
</evidence>
<feature type="chain" id="PRO_5004082351" evidence="8">
    <location>
        <begin position="28"/>
        <end position="365"/>
    </location>
</feature>
<keyword evidence="3 8" id="KW-0732">Signal</keyword>
<dbReference type="eggNOG" id="COG1388">
    <property type="taxonomic scope" value="Bacteria"/>
</dbReference>
<dbReference type="InterPro" id="IPR018392">
    <property type="entry name" value="LysM"/>
</dbReference>
<dbReference type="CDD" id="cd00118">
    <property type="entry name" value="LysM"/>
    <property type="match status" value="3"/>
</dbReference>
<feature type="domain" description="LysM" evidence="9">
    <location>
        <begin position="172"/>
        <end position="215"/>
    </location>
</feature>
<sequence>MMKKVAFSVLTTSALVAILAAPGEAEASSDSYAVQSGDSLWKIATQHQVTVTQLKSWNQLTTDVIYPGQKLLIELPETGQSQNKPAPVSSSSASVRAGNGIYTVKSGDSLSKIAAIHKTTVSRLKEQNGLTGDLIFVGQKLKLAGSATVTAKPQTSAKPAQQPASQQSAPSGSYIVKSGDTLGAISIKYGISVDQLMKWNGLTSHLIHVGQKLTVNGSAVKTTGKVVQASAPNTEAAAKPTEPVKASGSVIDVAKSVIGTPYKWAGTTPSGFDCSGFIWYAFKTAGEDVARTNTDGYFNRSYYVDNPQPGDLVFFKNTYKKGISHVGIYLGNGNFIHASSSQGVVISSVNDSYWKPKFDSFKRFY</sequence>
<dbReference type="PROSITE" id="PS51782">
    <property type="entry name" value="LYSM"/>
    <property type="match status" value="3"/>
</dbReference>
<evidence type="ECO:0000256" key="3">
    <source>
        <dbReference type="ARBA" id="ARBA00022729"/>
    </source>
</evidence>
<dbReference type="Gene3D" id="3.10.350.10">
    <property type="entry name" value="LysM domain"/>
    <property type="match status" value="3"/>
</dbReference>
<dbReference type="GO" id="GO:0006508">
    <property type="term" value="P:proteolysis"/>
    <property type="evidence" value="ECO:0007669"/>
    <property type="project" value="UniProtKB-KW"/>
</dbReference>
<evidence type="ECO:0000256" key="7">
    <source>
        <dbReference type="SAM" id="MobiDB-lite"/>
    </source>
</evidence>
<dbReference type="EMBL" id="AOFT01000001">
    <property type="protein sequence ID" value="EMR07938.1"/>
    <property type="molecule type" value="Genomic_DNA"/>
</dbReference>
<dbReference type="InterPro" id="IPR038765">
    <property type="entry name" value="Papain-like_cys_pep_sf"/>
</dbReference>
<dbReference type="SUPFAM" id="SSF54001">
    <property type="entry name" value="Cysteine proteinases"/>
    <property type="match status" value="1"/>
</dbReference>
<dbReference type="PANTHER" id="PTHR47360:SF1">
    <property type="entry name" value="ENDOPEPTIDASE NLPC-RELATED"/>
    <property type="match status" value="1"/>
</dbReference>
<keyword evidence="6" id="KW-0788">Thiol protease</keyword>
<dbReference type="SUPFAM" id="SSF54106">
    <property type="entry name" value="LysM domain"/>
    <property type="match status" value="3"/>
</dbReference>
<feature type="domain" description="LysM" evidence="9">
    <location>
        <begin position="100"/>
        <end position="143"/>
    </location>
</feature>
<evidence type="ECO:0000256" key="8">
    <source>
        <dbReference type="SAM" id="SignalP"/>
    </source>
</evidence>
<feature type="signal peptide" evidence="8">
    <location>
        <begin position="1"/>
        <end position="27"/>
    </location>
</feature>
<feature type="region of interest" description="Disordered" evidence="7">
    <location>
        <begin position="152"/>
        <end position="172"/>
    </location>
</feature>
<dbReference type="Pfam" id="PF00877">
    <property type="entry name" value="NLPC_P60"/>
    <property type="match status" value="1"/>
</dbReference>
<gene>
    <name evidence="11" type="primary">cwlS</name>
    <name evidence="11" type="ORF">C772_00267</name>
</gene>
<dbReference type="InterPro" id="IPR036779">
    <property type="entry name" value="LysM_dom_sf"/>
</dbReference>
<evidence type="ECO:0000313" key="11">
    <source>
        <dbReference type="EMBL" id="EMR07938.1"/>
    </source>
</evidence>
<dbReference type="OrthoDB" id="9813368at2"/>
<name>M7NHB2_9BACL</name>
<feature type="domain" description="NlpC/P60" evidence="10">
    <location>
        <begin position="244"/>
        <end position="365"/>
    </location>
</feature>
<reference evidence="11 12" key="1">
    <citation type="journal article" date="2013" name="Genome Announc.">
        <title>Draft Genome Sequence of Bhargavaea cecembensis Strain DSE10T, Isolated from a Deep-Sea Sediment Sample Collected at a Depth of 5,904 m from the Chagos-Laccadive Ridge System in the Indian Ocean.</title>
        <authorList>
            <person name="Shivaji S."/>
            <person name="Ara S."/>
            <person name="Begum Z."/>
            <person name="Ruth M."/>
            <person name="Singh A."/>
            <person name="Kumar Pinnaka A."/>
        </authorList>
    </citation>
    <scope>NUCLEOTIDE SEQUENCE [LARGE SCALE GENOMIC DNA]</scope>
    <source>
        <strain evidence="11 12">DSE10</strain>
    </source>
</reference>
<accession>M7NHB2</accession>
<dbReference type="AlphaFoldDB" id="M7NHB2"/>
<evidence type="ECO:0000313" key="12">
    <source>
        <dbReference type="Proteomes" id="UP000011919"/>
    </source>
</evidence>
<dbReference type="PROSITE" id="PS51935">
    <property type="entry name" value="NLPC_P60"/>
    <property type="match status" value="1"/>
</dbReference>
<keyword evidence="2" id="KW-0645">Protease</keyword>
<evidence type="ECO:0000256" key="2">
    <source>
        <dbReference type="ARBA" id="ARBA00022670"/>
    </source>
</evidence>
<dbReference type="InterPro" id="IPR000064">
    <property type="entry name" value="NLP_P60_dom"/>
</dbReference>
<organism evidence="11 12">
    <name type="scientific">Bhargavaea cecembensis DSE10</name>
    <dbReference type="NCBI Taxonomy" id="1235279"/>
    <lineage>
        <taxon>Bacteria</taxon>
        <taxon>Bacillati</taxon>
        <taxon>Bacillota</taxon>
        <taxon>Bacilli</taxon>
        <taxon>Bacillales</taxon>
        <taxon>Caryophanaceae</taxon>
        <taxon>Bhargavaea</taxon>
    </lineage>
</organism>
<protein>
    <submittedName>
        <fullName evidence="11">D-gamma-glutamyl-meso-diaminopimelic acid endopeptidase CwlS</fullName>
        <ecNumber evidence="11">3.4.19.11</ecNumber>
    </submittedName>
</protein>
<evidence type="ECO:0000256" key="1">
    <source>
        <dbReference type="ARBA" id="ARBA00007074"/>
    </source>
</evidence>
<keyword evidence="12" id="KW-1185">Reference proteome</keyword>
<dbReference type="STRING" id="1235279.C772_00267"/>
<proteinExistence type="inferred from homology"/>
<dbReference type="Pfam" id="PF01476">
    <property type="entry name" value="LysM"/>
    <property type="match status" value="3"/>
</dbReference>
<dbReference type="EC" id="3.4.19.11" evidence="11"/>
<dbReference type="GO" id="GO:0008234">
    <property type="term" value="F:cysteine-type peptidase activity"/>
    <property type="evidence" value="ECO:0007669"/>
    <property type="project" value="UniProtKB-KW"/>
</dbReference>
<evidence type="ECO:0000256" key="5">
    <source>
        <dbReference type="ARBA" id="ARBA00022801"/>
    </source>
</evidence>
<evidence type="ECO:0000256" key="6">
    <source>
        <dbReference type="ARBA" id="ARBA00022807"/>
    </source>
</evidence>
<keyword evidence="4" id="KW-0677">Repeat</keyword>
<dbReference type="InterPro" id="IPR052062">
    <property type="entry name" value="Murein_DD/LD_carboxypeptidase"/>
</dbReference>
<evidence type="ECO:0000256" key="4">
    <source>
        <dbReference type="ARBA" id="ARBA00022737"/>
    </source>
</evidence>
<dbReference type="Gene3D" id="3.90.1720.10">
    <property type="entry name" value="endopeptidase domain like (from Nostoc punctiforme)"/>
    <property type="match status" value="1"/>
</dbReference>
<dbReference type="eggNOG" id="COG0791">
    <property type="taxonomic scope" value="Bacteria"/>
</dbReference>
<keyword evidence="5 11" id="KW-0378">Hydrolase</keyword>
<feature type="domain" description="LysM" evidence="9">
    <location>
        <begin position="30"/>
        <end position="73"/>
    </location>
</feature>
<evidence type="ECO:0000259" key="10">
    <source>
        <dbReference type="PROSITE" id="PS51935"/>
    </source>
</evidence>
<dbReference type="SMART" id="SM00257">
    <property type="entry name" value="LysM"/>
    <property type="match status" value="3"/>
</dbReference>
<dbReference type="Proteomes" id="UP000011919">
    <property type="component" value="Unassembled WGS sequence"/>
</dbReference>
<feature type="compositionally biased region" description="Low complexity" evidence="7">
    <location>
        <begin position="152"/>
        <end position="171"/>
    </location>
</feature>
<comment type="similarity">
    <text evidence="1">Belongs to the peptidase C40 family.</text>
</comment>
<dbReference type="PANTHER" id="PTHR47360">
    <property type="entry name" value="MUREIN DD-ENDOPEPTIDASE MEPS/MUREIN LD-CARBOXYPEPTIDASE"/>
    <property type="match status" value="1"/>
</dbReference>